<dbReference type="InterPro" id="IPR037401">
    <property type="entry name" value="SnoaL-like"/>
</dbReference>
<name>A0A5E4ZFN9_9BURK</name>
<protein>
    <recommendedName>
        <fullName evidence="1">SnoaL-like domain-containing protein</fullName>
    </recommendedName>
</protein>
<dbReference type="AlphaFoldDB" id="A0A5E4ZFN9"/>
<sequence length="130" mass="14279">MATSLAATNESIVREFLEVLSAGDVAAVVERFHDDGSWRVSGPLAMLSGNYSRQELGPLLRGLTTLYEHGTLRITPLAMIAQGDSVAVEAESHAKLRNGKVHSNPYHFVFELDQGRIKRVIEYMDAQPLA</sequence>
<dbReference type="Gene3D" id="3.10.450.50">
    <property type="match status" value="1"/>
</dbReference>
<organism evidence="2 3">
    <name type="scientific">Pandoraea terrae</name>
    <dbReference type="NCBI Taxonomy" id="1537710"/>
    <lineage>
        <taxon>Bacteria</taxon>
        <taxon>Pseudomonadati</taxon>
        <taxon>Pseudomonadota</taxon>
        <taxon>Betaproteobacteria</taxon>
        <taxon>Burkholderiales</taxon>
        <taxon>Burkholderiaceae</taxon>
        <taxon>Pandoraea</taxon>
    </lineage>
</organism>
<gene>
    <name evidence="2" type="ORF">PTE30175_05580</name>
</gene>
<dbReference type="EMBL" id="CABPRZ010000050">
    <property type="protein sequence ID" value="VVE59668.1"/>
    <property type="molecule type" value="Genomic_DNA"/>
</dbReference>
<proteinExistence type="predicted"/>
<dbReference type="Proteomes" id="UP000414233">
    <property type="component" value="Unassembled WGS sequence"/>
</dbReference>
<evidence type="ECO:0000313" key="3">
    <source>
        <dbReference type="Proteomes" id="UP000414233"/>
    </source>
</evidence>
<dbReference type="SUPFAM" id="SSF54427">
    <property type="entry name" value="NTF2-like"/>
    <property type="match status" value="1"/>
</dbReference>
<accession>A0A5E4ZFN9</accession>
<dbReference type="OrthoDB" id="7061942at2"/>
<keyword evidence="3" id="KW-1185">Reference proteome</keyword>
<dbReference type="InterPro" id="IPR032710">
    <property type="entry name" value="NTF2-like_dom_sf"/>
</dbReference>
<evidence type="ECO:0000313" key="2">
    <source>
        <dbReference type="EMBL" id="VVE59668.1"/>
    </source>
</evidence>
<dbReference type="RefSeq" id="WP_150700292.1">
    <property type="nucleotide sequence ID" value="NZ_CABPRZ010000050.1"/>
</dbReference>
<dbReference type="Pfam" id="PF12680">
    <property type="entry name" value="SnoaL_2"/>
    <property type="match status" value="1"/>
</dbReference>
<evidence type="ECO:0000259" key="1">
    <source>
        <dbReference type="Pfam" id="PF12680"/>
    </source>
</evidence>
<reference evidence="2 3" key="1">
    <citation type="submission" date="2019-08" db="EMBL/GenBank/DDBJ databases">
        <authorList>
            <person name="Peeters C."/>
        </authorList>
    </citation>
    <scope>NUCLEOTIDE SEQUENCE [LARGE SCALE GENOMIC DNA]</scope>
    <source>
        <strain evidence="2 3">LMG 30175</strain>
    </source>
</reference>
<feature type="domain" description="SnoaL-like" evidence="1">
    <location>
        <begin position="13"/>
        <end position="119"/>
    </location>
</feature>